<dbReference type="Pfam" id="PF08673">
    <property type="entry name" value="RsbU_N"/>
    <property type="match status" value="1"/>
</dbReference>
<dbReference type="FunFam" id="3.60.40.10:FF:000045">
    <property type="entry name" value="Stage II sporulation protein E"/>
    <property type="match status" value="1"/>
</dbReference>
<dbReference type="Pfam" id="PF07228">
    <property type="entry name" value="SpoIIE"/>
    <property type="match status" value="1"/>
</dbReference>
<accession>A0A147K5Q6</accession>
<dbReference type="InterPro" id="IPR014787">
    <property type="entry name" value="PSer_Pase_RsbU_N"/>
</dbReference>
<dbReference type="InterPro" id="IPR001932">
    <property type="entry name" value="PPM-type_phosphatase-like_dom"/>
</dbReference>
<evidence type="ECO:0000313" key="4">
    <source>
        <dbReference type="Proteomes" id="UP000074108"/>
    </source>
</evidence>
<organism evidence="3 4">
    <name type="scientific">Bacillus coahuilensis p1.1.43</name>
    <dbReference type="NCBI Taxonomy" id="1150625"/>
    <lineage>
        <taxon>Bacteria</taxon>
        <taxon>Bacillati</taxon>
        <taxon>Bacillota</taxon>
        <taxon>Bacilli</taxon>
        <taxon>Bacillales</taxon>
        <taxon>Bacillaceae</taxon>
        <taxon>Bacillus</taxon>
    </lineage>
</organism>
<dbReference type="RefSeq" id="WP_059351670.1">
    <property type="nucleotide sequence ID" value="NZ_LDYG01000045.1"/>
</dbReference>
<sequence length="348" mass="40199">MDFKKVMDEKYKEILEGYMLDPSEIALYSSQKFSRKAIEHKISPEDVVSLHRSLLSELHPDLPESVHRSFDILLEVMIGYGFAYREHQTLRSIQQELNNEIDIAVNMQNTLLQTHIPNLKPLDVGAISVAAKKMSGDYYHFVQNKDHSMSVAIADIIGKGIPAALCMSMIKYAMDSLPDDYHAPNSVLENLNRVVEQNVDASMFITMFYGMYQVHNHTFYYSTAGHEPGFFYRQSDQSFHTIEGKGLLLGVDKQTKYQQYEHTLQVGDMIILMSDGVTECRTEEGFIERDTLLEMIQQHLHLPSQELVQTIYKELERAQDFQLRDDFTLIVIKRKIKIRGLTRLFKGY</sequence>
<dbReference type="PATRIC" id="fig|1150625.3.peg.2855"/>
<dbReference type="InterPro" id="IPR036457">
    <property type="entry name" value="PPM-type-like_dom_sf"/>
</dbReference>
<dbReference type="PROSITE" id="PS51746">
    <property type="entry name" value="PPM_2"/>
    <property type="match status" value="1"/>
</dbReference>
<comment type="caution">
    <text evidence="3">The sequence shown here is derived from an EMBL/GenBank/DDBJ whole genome shotgun (WGS) entry which is preliminary data.</text>
</comment>
<dbReference type="EMBL" id="LDYG01000045">
    <property type="protein sequence ID" value="KUP05034.1"/>
    <property type="molecule type" value="Genomic_DNA"/>
</dbReference>
<dbReference type="SUPFAM" id="SSF81606">
    <property type="entry name" value="PP2C-like"/>
    <property type="match status" value="1"/>
</dbReference>
<proteinExistence type="predicted"/>
<feature type="domain" description="PPM-type phosphatase" evidence="2">
    <location>
        <begin position="123"/>
        <end position="334"/>
    </location>
</feature>
<reference evidence="3 4" key="1">
    <citation type="journal article" date="2016" name="Front. Microbiol.">
        <title>Microevolution Analysis of Bacillus coahuilensis Unveils Differences in Phosphorus Acquisition Strategies and Their Regulation.</title>
        <authorList>
            <person name="Gomez-Lunar Z."/>
            <person name="Hernandez-Gonzalez I."/>
            <person name="Rodriguez-Torres M.D."/>
            <person name="Souza V."/>
            <person name="Olmedo-Alvarez G."/>
        </authorList>
    </citation>
    <scope>NUCLEOTIDE SEQUENCE [LARGE SCALE GENOMIC DNA]</scope>
    <source>
        <strain evidence="4">p1.1.43</strain>
    </source>
</reference>
<dbReference type="Gene3D" id="3.60.40.10">
    <property type="entry name" value="PPM-type phosphatase domain"/>
    <property type="match status" value="1"/>
</dbReference>
<dbReference type="SMART" id="SM00331">
    <property type="entry name" value="PP2C_SIG"/>
    <property type="match status" value="1"/>
</dbReference>
<dbReference type="Gene3D" id="1.10.1240.30">
    <property type="entry name" value="KaiA/RbsU domain"/>
    <property type="match status" value="1"/>
</dbReference>
<evidence type="ECO:0000313" key="3">
    <source>
        <dbReference type="EMBL" id="KUP05034.1"/>
    </source>
</evidence>
<dbReference type="AlphaFoldDB" id="A0A147K5Q6"/>
<dbReference type="InterPro" id="IPR017944">
    <property type="entry name" value="KaiA/RbsU_helical_domain_sf"/>
</dbReference>
<dbReference type="InterPro" id="IPR052016">
    <property type="entry name" value="Bact_Sigma-Reg"/>
</dbReference>
<keyword evidence="4" id="KW-1185">Reference proteome</keyword>
<dbReference type="SUPFAM" id="SSF101215">
    <property type="entry name" value="KaiA/RbsU domain"/>
    <property type="match status" value="1"/>
</dbReference>
<name>A0A147K5Q6_9BACI</name>
<dbReference type="PANTHER" id="PTHR43156">
    <property type="entry name" value="STAGE II SPORULATION PROTEIN E-RELATED"/>
    <property type="match status" value="1"/>
</dbReference>
<dbReference type="Proteomes" id="UP000074108">
    <property type="component" value="Unassembled WGS sequence"/>
</dbReference>
<evidence type="ECO:0000256" key="1">
    <source>
        <dbReference type="ARBA" id="ARBA00022801"/>
    </source>
</evidence>
<dbReference type="OrthoDB" id="311592at2"/>
<dbReference type="PANTHER" id="PTHR43156:SF15">
    <property type="entry name" value="PHOSPHOSERINE PHOSPHATASE RSBU"/>
    <property type="match status" value="1"/>
</dbReference>
<dbReference type="STRING" id="1150625.Q75_13560"/>
<protein>
    <submittedName>
        <fullName evidence="3">Phosphoserine phosphatase</fullName>
    </submittedName>
</protein>
<gene>
    <name evidence="3" type="ORF">Q75_13560</name>
</gene>
<dbReference type="GO" id="GO:0016791">
    <property type="term" value="F:phosphatase activity"/>
    <property type="evidence" value="ECO:0007669"/>
    <property type="project" value="TreeGrafter"/>
</dbReference>
<evidence type="ECO:0000259" key="2">
    <source>
        <dbReference type="PROSITE" id="PS51746"/>
    </source>
</evidence>
<keyword evidence="1" id="KW-0378">Hydrolase</keyword>